<dbReference type="PANTHER" id="PTHR13271:SF55">
    <property type="entry name" value="SET DOMAIN-CONTAINING PROTEIN"/>
    <property type="match status" value="1"/>
</dbReference>
<dbReference type="STRING" id="337451.A0A3S3Q7E2"/>
<dbReference type="EMBL" id="QPKB01000003">
    <property type="protein sequence ID" value="RWR80726.1"/>
    <property type="molecule type" value="Genomic_DNA"/>
</dbReference>
<sequence>MHGRITPLKLNDGHRIALDRIHLYIHSHHRKHPNKQKSPAAAAREHMEEAEEAQKQAKLHIFLQWLQVNGAELRGCNIKSCGSNKGFGVFCSDKSIEQQRVVFVVPLDLAITPMRVLEDPTLGPKCRAMFEEGDVDDRLLMMLFLAVERVRKNSSWKPYLDMLPTTFGNPLWFTDDELLELKGTTLYRATILQKKGLQALFDDKVKHLVTELLHLDGELERVLCFEDFLWANSIFWTRALSIPFPRSYVFPQVVGEQENLSLSRNGDPLVQVSGELLSNGEDEKGRQSFVEESRASVANSTSTHEDTVWVEGLVPGIDFCNHDLKAAATWEVDGTGSATGVSSSMYLLSATEQSTLQADSEICISYGNKGNEELLYLYGFVINNNPDDYLMVHYPIEALQNVPFADSKARLLELQKVEMRCLLPKSLLNHGFFSVSPQQNYEHNKSSESSVGHFCNYSWSGQRKAPSYLTKLVFPENFLTALRTIAMQEHELLQVSSMLGELVESREDEQPSDTEVQAAVWEACGDAGALQLLVDLLSMKMMELEEGSGTEASDTELLEKAIVMGISECPSKNTDASGKECLSRNKWSCIVYRRGQKLLTHLFLKEAEHALQLSLSEEL</sequence>
<dbReference type="InterPro" id="IPR046341">
    <property type="entry name" value="SET_dom_sf"/>
</dbReference>
<gene>
    <name evidence="2" type="ORF">CKAN_00937900</name>
</gene>
<evidence type="ECO:0000256" key="1">
    <source>
        <dbReference type="SAM" id="MobiDB-lite"/>
    </source>
</evidence>
<proteinExistence type="predicted"/>
<keyword evidence="3" id="KW-1185">Reference proteome</keyword>
<evidence type="ECO:0000313" key="2">
    <source>
        <dbReference type="EMBL" id="RWR80726.1"/>
    </source>
</evidence>
<dbReference type="SUPFAM" id="SSF82199">
    <property type="entry name" value="SET domain"/>
    <property type="match status" value="1"/>
</dbReference>
<name>A0A3S3Q7E2_9MAGN</name>
<dbReference type="Gene3D" id="3.90.1410.10">
    <property type="entry name" value="set domain protein methyltransferase, domain 1"/>
    <property type="match status" value="1"/>
</dbReference>
<dbReference type="GO" id="GO:0016279">
    <property type="term" value="F:protein-lysine N-methyltransferase activity"/>
    <property type="evidence" value="ECO:0007669"/>
    <property type="project" value="TreeGrafter"/>
</dbReference>
<evidence type="ECO:0000313" key="3">
    <source>
        <dbReference type="Proteomes" id="UP000283530"/>
    </source>
</evidence>
<protein>
    <submittedName>
        <fullName evidence="2">SET domain-containing protein</fullName>
    </submittedName>
</protein>
<feature type="region of interest" description="Disordered" evidence="1">
    <location>
        <begin position="28"/>
        <end position="50"/>
    </location>
</feature>
<dbReference type="Proteomes" id="UP000283530">
    <property type="component" value="Unassembled WGS sequence"/>
</dbReference>
<dbReference type="PANTHER" id="PTHR13271">
    <property type="entry name" value="UNCHARACTERIZED PUTATIVE METHYLTRANSFERASE"/>
    <property type="match status" value="1"/>
</dbReference>
<reference evidence="2 3" key="1">
    <citation type="journal article" date="2019" name="Nat. Plants">
        <title>Stout camphor tree genome fills gaps in understanding of flowering plant genome evolution.</title>
        <authorList>
            <person name="Chaw S.M."/>
            <person name="Liu Y.C."/>
            <person name="Wu Y.W."/>
            <person name="Wang H.Y."/>
            <person name="Lin C.I."/>
            <person name="Wu C.S."/>
            <person name="Ke H.M."/>
            <person name="Chang L.Y."/>
            <person name="Hsu C.Y."/>
            <person name="Yang H.T."/>
            <person name="Sudianto E."/>
            <person name="Hsu M.H."/>
            <person name="Wu K.P."/>
            <person name="Wang L.N."/>
            <person name="Leebens-Mack J.H."/>
            <person name="Tsai I.J."/>
        </authorList>
    </citation>
    <scope>NUCLEOTIDE SEQUENCE [LARGE SCALE GENOMIC DNA]</scope>
    <source>
        <strain evidence="3">cv. Chaw 1501</strain>
        <tissue evidence="2">Young leaves</tissue>
    </source>
</reference>
<comment type="caution">
    <text evidence="2">The sequence shown here is derived from an EMBL/GenBank/DDBJ whole genome shotgun (WGS) entry which is preliminary data.</text>
</comment>
<dbReference type="OrthoDB" id="42889at2759"/>
<organism evidence="2 3">
    <name type="scientific">Cinnamomum micranthum f. kanehirae</name>
    <dbReference type="NCBI Taxonomy" id="337451"/>
    <lineage>
        <taxon>Eukaryota</taxon>
        <taxon>Viridiplantae</taxon>
        <taxon>Streptophyta</taxon>
        <taxon>Embryophyta</taxon>
        <taxon>Tracheophyta</taxon>
        <taxon>Spermatophyta</taxon>
        <taxon>Magnoliopsida</taxon>
        <taxon>Magnoliidae</taxon>
        <taxon>Laurales</taxon>
        <taxon>Lauraceae</taxon>
        <taxon>Cinnamomum</taxon>
    </lineage>
</organism>
<dbReference type="InterPro" id="IPR050600">
    <property type="entry name" value="SETD3_SETD6_MTase"/>
</dbReference>
<dbReference type="AlphaFoldDB" id="A0A3S3Q7E2"/>
<accession>A0A3S3Q7E2</accession>
<dbReference type="CDD" id="cd10527">
    <property type="entry name" value="SET_LSMT"/>
    <property type="match status" value="1"/>
</dbReference>